<feature type="non-terminal residue" evidence="1">
    <location>
        <position position="94"/>
    </location>
</feature>
<keyword evidence="2" id="KW-1185">Reference proteome</keyword>
<evidence type="ECO:0000313" key="1">
    <source>
        <dbReference type="EMBL" id="KAK2088132.1"/>
    </source>
</evidence>
<feature type="non-terminal residue" evidence="1">
    <location>
        <position position="1"/>
    </location>
</feature>
<evidence type="ECO:0000313" key="2">
    <source>
        <dbReference type="Proteomes" id="UP001266305"/>
    </source>
</evidence>
<reference evidence="1 2" key="1">
    <citation type="submission" date="2023-05" db="EMBL/GenBank/DDBJ databases">
        <title>B98-5 Cell Line De Novo Hybrid Assembly: An Optical Mapping Approach.</title>
        <authorList>
            <person name="Kananen K."/>
            <person name="Auerbach J.A."/>
            <person name="Kautto E."/>
            <person name="Blachly J.S."/>
        </authorList>
    </citation>
    <scope>NUCLEOTIDE SEQUENCE [LARGE SCALE GENOMIC DNA]</scope>
    <source>
        <strain evidence="1">B95-8</strain>
        <tissue evidence="1">Cell line</tissue>
    </source>
</reference>
<organism evidence="1 2">
    <name type="scientific">Saguinus oedipus</name>
    <name type="common">Cotton-top tamarin</name>
    <name type="synonym">Oedipomidas oedipus</name>
    <dbReference type="NCBI Taxonomy" id="9490"/>
    <lineage>
        <taxon>Eukaryota</taxon>
        <taxon>Metazoa</taxon>
        <taxon>Chordata</taxon>
        <taxon>Craniata</taxon>
        <taxon>Vertebrata</taxon>
        <taxon>Euteleostomi</taxon>
        <taxon>Mammalia</taxon>
        <taxon>Eutheria</taxon>
        <taxon>Euarchontoglires</taxon>
        <taxon>Primates</taxon>
        <taxon>Haplorrhini</taxon>
        <taxon>Platyrrhini</taxon>
        <taxon>Cebidae</taxon>
        <taxon>Callitrichinae</taxon>
        <taxon>Saguinus</taxon>
    </lineage>
</organism>
<comment type="caution">
    <text evidence="1">The sequence shown here is derived from an EMBL/GenBank/DDBJ whole genome shotgun (WGS) entry which is preliminary data.</text>
</comment>
<dbReference type="Proteomes" id="UP001266305">
    <property type="component" value="Unassembled WGS sequence"/>
</dbReference>
<proteinExistence type="predicted"/>
<dbReference type="EMBL" id="JASSZA010000019">
    <property type="protein sequence ID" value="KAK2088132.1"/>
    <property type="molecule type" value="Genomic_DNA"/>
</dbReference>
<name>A0ABQ9TVE5_SAGOE</name>
<sequence>QHCLSLSSISAQYKGPTDAWRVSTSCCFRTPKPLDDDGEPLPLPRATRLPIFVSHLCFAAGAGLTDKEQGPIEKCNCALVCPVPCLFPVQNNDL</sequence>
<gene>
    <name evidence="1" type="ORF">P7K49_034039</name>
</gene>
<protein>
    <submittedName>
        <fullName evidence="1">Uncharacterized protein</fullName>
    </submittedName>
</protein>
<accession>A0ABQ9TVE5</accession>